<feature type="domain" description="HNH nuclease" evidence="2">
    <location>
        <begin position="201"/>
        <end position="264"/>
    </location>
</feature>
<dbReference type="InterPro" id="IPR003615">
    <property type="entry name" value="HNH_nuc"/>
</dbReference>
<dbReference type="EMBL" id="JBHFEH010000175">
    <property type="protein sequence ID" value="KAL2044627.1"/>
    <property type="molecule type" value="Genomic_DNA"/>
</dbReference>
<evidence type="ECO:0000313" key="3">
    <source>
        <dbReference type="EMBL" id="KAL2044627.1"/>
    </source>
</evidence>
<proteinExistence type="predicted"/>
<comment type="caution">
    <text evidence="3">The sequence shown here is derived from an EMBL/GenBank/DDBJ whole genome shotgun (WGS) entry which is preliminary data.</text>
</comment>
<feature type="compositionally biased region" description="Basic and acidic residues" evidence="1">
    <location>
        <begin position="418"/>
        <end position="433"/>
    </location>
</feature>
<organism evidence="3 4">
    <name type="scientific">Lepraria finkii</name>
    <dbReference type="NCBI Taxonomy" id="1340010"/>
    <lineage>
        <taxon>Eukaryota</taxon>
        <taxon>Fungi</taxon>
        <taxon>Dikarya</taxon>
        <taxon>Ascomycota</taxon>
        <taxon>Pezizomycotina</taxon>
        <taxon>Lecanoromycetes</taxon>
        <taxon>OSLEUM clade</taxon>
        <taxon>Lecanoromycetidae</taxon>
        <taxon>Lecanorales</taxon>
        <taxon>Lecanorineae</taxon>
        <taxon>Stereocaulaceae</taxon>
        <taxon>Lepraria</taxon>
    </lineage>
</organism>
<reference evidence="3 4" key="1">
    <citation type="submission" date="2024-09" db="EMBL/GenBank/DDBJ databases">
        <title>Rethinking Asexuality: The Enigmatic Case of Functional Sexual Genes in Lepraria (Stereocaulaceae).</title>
        <authorList>
            <person name="Doellman M."/>
            <person name="Sun Y."/>
            <person name="Barcenas-Pena A."/>
            <person name="Lumbsch H.T."/>
            <person name="Grewe F."/>
        </authorList>
    </citation>
    <scope>NUCLEOTIDE SEQUENCE [LARGE SCALE GENOMIC DNA]</scope>
    <source>
        <strain evidence="3 4">Grewe 0041</strain>
    </source>
</reference>
<dbReference type="Pfam" id="PF13391">
    <property type="entry name" value="HNH_2"/>
    <property type="match status" value="1"/>
</dbReference>
<protein>
    <recommendedName>
        <fullName evidence="2">HNH nuclease domain-containing protein</fullName>
    </recommendedName>
</protein>
<accession>A0ABR4AIZ8</accession>
<keyword evidence="4" id="KW-1185">Reference proteome</keyword>
<evidence type="ECO:0000259" key="2">
    <source>
        <dbReference type="Pfam" id="PF13391"/>
    </source>
</evidence>
<evidence type="ECO:0000313" key="4">
    <source>
        <dbReference type="Proteomes" id="UP001590951"/>
    </source>
</evidence>
<evidence type="ECO:0000256" key="1">
    <source>
        <dbReference type="SAM" id="MobiDB-lite"/>
    </source>
</evidence>
<feature type="compositionally biased region" description="Acidic residues" evidence="1">
    <location>
        <begin position="434"/>
        <end position="443"/>
    </location>
</feature>
<feature type="region of interest" description="Disordered" evidence="1">
    <location>
        <begin position="416"/>
        <end position="443"/>
    </location>
</feature>
<gene>
    <name evidence="3" type="ORF">ABVK25_012302</name>
</gene>
<dbReference type="Proteomes" id="UP001590951">
    <property type="component" value="Unassembled WGS sequence"/>
</dbReference>
<sequence>MAHSRQPPVTPEKQLTSSRLDIDLDSPILDGIDCTPNTKNQMISLKRKASQLLDQGSPNNTSLFLKWRLTVVESKLRLKAMQKQALSEANIFFDEASKSKIEFVAVVKEEEKALLSEKAFLLSQRKILEEDLNDIVTSKVQLEEAYIAELRMSLEAASSSKEKLPGLKAPRLDRKYFQDNINEYLGTKAVYPDTGDSSKWCNVLGYWLSPDSVKCAHIVPYSWNTKDIAHMFGSDEPPLTSRRNGLSLQKKIEEAFDNCWIVIVPVDSVESTPTEWKIILLNTAERDNTFFRDTFKATDRELWRWRDIDGRKLSFRNDNRPARRFLYMRYALAWLHAEDKSWPGFKEKVPPGEVWASPNKPDGYLRKSILLELGKKTGDRLPKDLVSAGIFEDPDTSSIVHDEVAGIKVTELVQGHLDGVRDTKKDEESTERAGEEEEPMEDD</sequence>
<name>A0ABR4AIZ8_9LECA</name>